<protein>
    <submittedName>
        <fullName evidence="1">Uncharacterized protein</fullName>
    </submittedName>
</protein>
<dbReference type="EMBL" id="QFYS01000001">
    <property type="protein sequence ID" value="RAK68549.1"/>
    <property type="molecule type" value="Genomic_DNA"/>
</dbReference>
<organism evidence="1 2">
    <name type="scientific">Phenylobacterium kunshanense</name>
    <dbReference type="NCBI Taxonomy" id="1445034"/>
    <lineage>
        <taxon>Bacteria</taxon>
        <taxon>Pseudomonadati</taxon>
        <taxon>Pseudomonadota</taxon>
        <taxon>Alphaproteobacteria</taxon>
        <taxon>Caulobacterales</taxon>
        <taxon>Caulobacteraceae</taxon>
        <taxon>Phenylobacterium</taxon>
    </lineage>
</organism>
<keyword evidence="2" id="KW-1185">Reference proteome</keyword>
<proteinExistence type="predicted"/>
<evidence type="ECO:0000313" key="2">
    <source>
        <dbReference type="Proteomes" id="UP000249524"/>
    </source>
</evidence>
<sequence>MTVRGAASGATIPGSKLAAADAARFETLRALVEPPPQGRTFGARRGGICPALETLTTLDDIVRVAETSGCKTVARQALDAYLAKTGSAPQPN</sequence>
<evidence type="ECO:0000313" key="1">
    <source>
        <dbReference type="EMBL" id="RAK68549.1"/>
    </source>
</evidence>
<reference evidence="1 2" key="1">
    <citation type="submission" date="2018-05" db="EMBL/GenBank/DDBJ databases">
        <authorList>
            <person name="Lanie J.A."/>
            <person name="Ng W.-L."/>
            <person name="Kazmierczak K.M."/>
            <person name="Andrzejewski T.M."/>
            <person name="Davidsen T.M."/>
            <person name="Wayne K.J."/>
            <person name="Tettelin H."/>
            <person name="Glass J.I."/>
            <person name="Rusch D."/>
            <person name="Podicherti R."/>
            <person name="Tsui H.-C.T."/>
            <person name="Winkler M.E."/>
        </authorList>
    </citation>
    <scope>NUCLEOTIDE SEQUENCE [LARGE SCALE GENOMIC DNA]</scope>
    <source>
        <strain evidence="1 2">BUT-10</strain>
    </source>
</reference>
<comment type="caution">
    <text evidence="1">The sequence shown here is derived from an EMBL/GenBank/DDBJ whole genome shotgun (WGS) entry which is preliminary data.</text>
</comment>
<dbReference type="Proteomes" id="UP000249524">
    <property type="component" value="Unassembled WGS sequence"/>
</dbReference>
<name>A0A328BPN2_9CAUL</name>
<accession>A0A328BPN2</accession>
<dbReference type="AlphaFoldDB" id="A0A328BPN2"/>
<gene>
    <name evidence="1" type="ORF">DJ019_00535</name>
</gene>